<dbReference type="KEGG" id="auh:AWM75_01845"/>
<gene>
    <name evidence="1" type="ORF">AWM75_01845</name>
</gene>
<evidence type="ECO:0000313" key="1">
    <source>
        <dbReference type="EMBL" id="AMB98811.1"/>
    </source>
</evidence>
<dbReference type="EMBL" id="CP014163">
    <property type="protein sequence ID" value="AMB98811.1"/>
    <property type="molecule type" value="Genomic_DNA"/>
</dbReference>
<dbReference type="Proteomes" id="UP000062260">
    <property type="component" value="Chromosome"/>
</dbReference>
<dbReference type="RefSeq" id="WP_067977547.1">
    <property type="nucleotide sequence ID" value="NZ_CP014163.1"/>
</dbReference>
<dbReference type="OrthoDB" id="9764596at2"/>
<organism evidence="1 2">
    <name type="scientific">Aerococcus urinaehominis</name>
    <dbReference type="NCBI Taxonomy" id="128944"/>
    <lineage>
        <taxon>Bacteria</taxon>
        <taxon>Bacillati</taxon>
        <taxon>Bacillota</taxon>
        <taxon>Bacilli</taxon>
        <taxon>Lactobacillales</taxon>
        <taxon>Aerococcaceae</taxon>
        <taxon>Aerococcus</taxon>
    </lineage>
</organism>
<protein>
    <submittedName>
        <fullName evidence="1">Uncharacterized protein</fullName>
    </submittedName>
</protein>
<reference evidence="1 2" key="1">
    <citation type="journal article" date="2016" name="Genome Announc.">
        <title>Complete Genome Sequences of Aerococcus christensenii CCUG 28831T, Aerococcus sanguinicola CCUG 43001T, Aerococcus urinae CCUG 36881T, Aerococcus urinaeequi CCUG 28094T, Aerococcus urinaehominis CCUG 42038 BT, and Aerococcus viridans CCUG 4311T.</title>
        <authorList>
            <person name="Carkaci D."/>
            <person name="Dargis R."/>
            <person name="Nielsen X.C."/>
            <person name="Skovgaard O."/>
            <person name="Fuursted K."/>
            <person name="Christensen J.J."/>
        </authorList>
    </citation>
    <scope>NUCLEOTIDE SEQUENCE [LARGE SCALE GENOMIC DNA]</scope>
    <source>
        <strain evidence="1 2">CCUG42038B</strain>
    </source>
</reference>
<accession>A0A109RGK5</accession>
<reference evidence="2" key="2">
    <citation type="submission" date="2016-01" db="EMBL/GenBank/DDBJ databases">
        <title>Six Aerococcus type strain genome sequencing and assembly using PacBio and Illumina Hiseq.</title>
        <authorList>
            <person name="Carkaci D."/>
            <person name="Dargis R."/>
            <person name="Nielsen X.C."/>
            <person name="Skovgaard O."/>
            <person name="Fuursted K."/>
            <person name="Christensen J.J."/>
        </authorList>
    </citation>
    <scope>NUCLEOTIDE SEQUENCE [LARGE SCALE GENOMIC DNA]</scope>
    <source>
        <strain evidence="2">CCUG42038B</strain>
    </source>
</reference>
<keyword evidence="2" id="KW-1185">Reference proteome</keyword>
<sequence length="60" mass="6662">MEEKNLESTLTWKHRIGYAAGDMGGVITLILVSSYMNRYVTNVLGVSFATLSALLLVWNI</sequence>
<proteinExistence type="predicted"/>
<name>A0A109RGK5_9LACT</name>
<evidence type="ECO:0000313" key="2">
    <source>
        <dbReference type="Proteomes" id="UP000062260"/>
    </source>
</evidence>
<dbReference type="AlphaFoldDB" id="A0A109RGK5"/>